<dbReference type="VEuPathDB" id="FungiDB:I7I53_03899"/>
<accession>A0A8A1LVC8</accession>
<name>A0A8A1LVC8_AJEC8</name>
<evidence type="ECO:0000313" key="2">
    <source>
        <dbReference type="EMBL" id="QSS55897.1"/>
    </source>
</evidence>
<feature type="region of interest" description="Disordered" evidence="1">
    <location>
        <begin position="1"/>
        <end position="38"/>
    </location>
</feature>
<gene>
    <name evidence="2" type="ORF">I7I53_03899</name>
</gene>
<organism evidence="2 3">
    <name type="scientific">Ajellomyces capsulatus (strain H88)</name>
    <name type="common">Darling's disease fungus</name>
    <name type="synonym">Histoplasma capsulatum</name>
    <dbReference type="NCBI Taxonomy" id="544711"/>
    <lineage>
        <taxon>Eukaryota</taxon>
        <taxon>Fungi</taxon>
        <taxon>Dikarya</taxon>
        <taxon>Ascomycota</taxon>
        <taxon>Pezizomycotina</taxon>
        <taxon>Eurotiomycetes</taxon>
        <taxon>Eurotiomycetidae</taxon>
        <taxon>Onygenales</taxon>
        <taxon>Ajellomycetaceae</taxon>
        <taxon>Histoplasma</taxon>
    </lineage>
</organism>
<reference evidence="2" key="1">
    <citation type="submission" date="2021-01" db="EMBL/GenBank/DDBJ databases">
        <title>Chromosome-level genome assembly of a human fungal pathogen reveals clustering of transcriptionally co-regulated genes.</title>
        <authorList>
            <person name="Voorhies M."/>
            <person name="Cohen S."/>
            <person name="Shea T.P."/>
            <person name="Petrus S."/>
            <person name="Munoz J.F."/>
            <person name="Poplawski S."/>
            <person name="Goldman W.E."/>
            <person name="Michael T."/>
            <person name="Cuomo C.A."/>
            <person name="Sil A."/>
            <person name="Beyhan S."/>
        </authorList>
    </citation>
    <scope>NUCLEOTIDE SEQUENCE</scope>
    <source>
        <strain evidence="2">H88</strain>
    </source>
</reference>
<evidence type="ECO:0000256" key="1">
    <source>
        <dbReference type="SAM" id="MobiDB-lite"/>
    </source>
</evidence>
<dbReference type="Proteomes" id="UP000663419">
    <property type="component" value="Chromosome 4"/>
</dbReference>
<proteinExistence type="predicted"/>
<feature type="compositionally biased region" description="Basic and acidic residues" evidence="1">
    <location>
        <begin position="1"/>
        <end position="13"/>
    </location>
</feature>
<dbReference type="AlphaFoldDB" id="A0A8A1LVC8"/>
<protein>
    <submittedName>
        <fullName evidence="2">Uncharacterized protein</fullName>
    </submittedName>
</protein>
<sequence length="82" mass="9598">MNERERKEIRDAKTNGARTHQLLRKNTGKSQRMSKSPDRAQLDISQFLKCYPTILDGEISFILCLPPQHPFWSEPYILHSTK</sequence>
<evidence type="ECO:0000313" key="3">
    <source>
        <dbReference type="Proteomes" id="UP000663419"/>
    </source>
</evidence>
<dbReference type="EMBL" id="CP069105">
    <property type="protein sequence ID" value="QSS55897.1"/>
    <property type="molecule type" value="Genomic_DNA"/>
</dbReference>